<dbReference type="KEGG" id="vcn:VOLCADRAFT_96065"/>
<protein>
    <submittedName>
        <fullName evidence="2">Uncharacterized protein</fullName>
    </submittedName>
</protein>
<dbReference type="InParanoid" id="D8U942"/>
<dbReference type="AlphaFoldDB" id="D8U942"/>
<keyword evidence="3" id="KW-1185">Reference proteome</keyword>
<feature type="region of interest" description="Disordered" evidence="1">
    <location>
        <begin position="1"/>
        <end position="64"/>
    </location>
</feature>
<dbReference type="Proteomes" id="UP000001058">
    <property type="component" value="Unassembled WGS sequence"/>
</dbReference>
<feature type="region of interest" description="Disordered" evidence="1">
    <location>
        <begin position="79"/>
        <end position="131"/>
    </location>
</feature>
<dbReference type="GeneID" id="9626266"/>
<sequence length="131" mass="12906">MTFSTELSLAAGTPSLKPHKGTGSFVMQSTWSLGVVPNAGGTGTSAATGGSGDGAAPGPSSAAAAAATTSRWAAVSAAAGGGPVTAGLPPRSYSTETKFNYGPPPSDFRRTRSAGPPVSQFPKPGQPNDWK</sequence>
<evidence type="ECO:0000256" key="1">
    <source>
        <dbReference type="SAM" id="MobiDB-lite"/>
    </source>
</evidence>
<organism evidence="3">
    <name type="scientific">Volvox carteri f. nagariensis</name>
    <dbReference type="NCBI Taxonomy" id="3068"/>
    <lineage>
        <taxon>Eukaryota</taxon>
        <taxon>Viridiplantae</taxon>
        <taxon>Chlorophyta</taxon>
        <taxon>core chlorophytes</taxon>
        <taxon>Chlorophyceae</taxon>
        <taxon>CS clade</taxon>
        <taxon>Chlamydomonadales</taxon>
        <taxon>Volvocaceae</taxon>
        <taxon>Volvox</taxon>
    </lineage>
</organism>
<gene>
    <name evidence="2" type="ORF">VOLCADRAFT_96065</name>
</gene>
<dbReference type="RefSeq" id="XP_002955166.1">
    <property type="nucleotide sequence ID" value="XM_002955120.1"/>
</dbReference>
<evidence type="ECO:0000313" key="3">
    <source>
        <dbReference type="Proteomes" id="UP000001058"/>
    </source>
</evidence>
<accession>D8U942</accession>
<dbReference type="OrthoDB" id="532506at2759"/>
<dbReference type="EMBL" id="GL378370">
    <property type="protein sequence ID" value="EFJ43685.1"/>
    <property type="molecule type" value="Genomic_DNA"/>
</dbReference>
<proteinExistence type="predicted"/>
<reference evidence="2 3" key="1">
    <citation type="journal article" date="2010" name="Science">
        <title>Genomic analysis of organismal complexity in the multicellular green alga Volvox carteri.</title>
        <authorList>
            <person name="Prochnik S.E."/>
            <person name="Umen J."/>
            <person name="Nedelcu A.M."/>
            <person name="Hallmann A."/>
            <person name="Miller S.M."/>
            <person name="Nishii I."/>
            <person name="Ferris P."/>
            <person name="Kuo A."/>
            <person name="Mitros T."/>
            <person name="Fritz-Laylin L.K."/>
            <person name="Hellsten U."/>
            <person name="Chapman J."/>
            <person name="Simakov O."/>
            <person name="Rensing S.A."/>
            <person name="Terry A."/>
            <person name="Pangilinan J."/>
            <person name="Kapitonov V."/>
            <person name="Jurka J."/>
            <person name="Salamov A."/>
            <person name="Shapiro H."/>
            <person name="Schmutz J."/>
            <person name="Grimwood J."/>
            <person name="Lindquist E."/>
            <person name="Lucas S."/>
            <person name="Grigoriev I.V."/>
            <person name="Schmitt R."/>
            <person name="Kirk D."/>
            <person name="Rokhsar D.S."/>
        </authorList>
    </citation>
    <scope>NUCLEOTIDE SEQUENCE [LARGE SCALE GENOMIC DNA]</scope>
    <source>
        <strain evidence="3">f. Nagariensis / Eve</strain>
    </source>
</reference>
<name>D8U942_VOLCA</name>
<evidence type="ECO:0000313" key="2">
    <source>
        <dbReference type="EMBL" id="EFJ43685.1"/>
    </source>
</evidence>